<dbReference type="Pfam" id="PF03995">
    <property type="entry name" value="Inhibitor_I36"/>
    <property type="match status" value="1"/>
</dbReference>
<sequence length="134" mass="13958">MLRRRPFWRTVSTIVVVGLLGLTPLSATASDDTEGADETMGGVQVLSLDQCSNAFFCLWSNTGYTGTFTQTASTSPAGVNSTTARSVWNRTGKAVRVYSGTGGTGSSICYAPNARSGTISITSRSIVVQSGTSC</sequence>
<proteinExistence type="predicted"/>
<dbReference type="AlphaFoldDB" id="D1BKB3"/>
<feature type="signal peptide" evidence="1">
    <location>
        <begin position="1"/>
        <end position="29"/>
    </location>
</feature>
<dbReference type="HOGENOM" id="CLU_1894729_0_0_11"/>
<accession>D1BKB3</accession>
<dbReference type="Proteomes" id="UP000000322">
    <property type="component" value="Chromosome"/>
</dbReference>
<gene>
    <name evidence="2" type="ordered locus">Sked_04240</name>
</gene>
<name>D1BKB3_SANKS</name>
<feature type="chain" id="PRO_5003021540" description="Peptidase inhibitor family I36" evidence="1">
    <location>
        <begin position="30"/>
        <end position="134"/>
    </location>
</feature>
<reference evidence="2 3" key="1">
    <citation type="journal article" date="2009" name="Stand. Genomic Sci.">
        <title>Complete genome sequence of Sanguibacter keddieii type strain (ST-74).</title>
        <authorList>
            <person name="Ivanova N."/>
            <person name="Sikorski J."/>
            <person name="Sims D."/>
            <person name="Brettin T."/>
            <person name="Detter J.C."/>
            <person name="Han C."/>
            <person name="Lapidus A."/>
            <person name="Copeland A."/>
            <person name="Glavina Del Rio T."/>
            <person name="Nolan M."/>
            <person name="Chen F."/>
            <person name="Lucas S."/>
            <person name="Tice H."/>
            <person name="Cheng J.F."/>
            <person name="Bruce D."/>
            <person name="Goodwin L."/>
            <person name="Pitluck S."/>
            <person name="Pati A."/>
            <person name="Mavromatis K."/>
            <person name="Chen A."/>
            <person name="Palaniappan K."/>
            <person name="D'haeseleer P."/>
            <person name="Chain P."/>
            <person name="Bristow J."/>
            <person name="Eisen J.A."/>
            <person name="Markowitz V."/>
            <person name="Hugenholtz P."/>
            <person name="Goker M."/>
            <person name="Pukall R."/>
            <person name="Klenk H.P."/>
            <person name="Kyrpides N.C."/>
        </authorList>
    </citation>
    <scope>NUCLEOTIDE SEQUENCE [LARGE SCALE GENOMIC DNA]</scope>
    <source>
        <strain evidence="3">ATCC 51767 / DSM 10542 / NCFB 3025 / ST-74</strain>
    </source>
</reference>
<protein>
    <recommendedName>
        <fullName evidence="4">Peptidase inhibitor family I36</fullName>
    </recommendedName>
</protein>
<evidence type="ECO:0000313" key="3">
    <source>
        <dbReference type="Proteomes" id="UP000000322"/>
    </source>
</evidence>
<dbReference type="STRING" id="446469.Sked_04240"/>
<dbReference type="EMBL" id="CP001819">
    <property type="protein sequence ID" value="ACZ20390.1"/>
    <property type="molecule type" value="Genomic_DNA"/>
</dbReference>
<evidence type="ECO:0000256" key="1">
    <source>
        <dbReference type="SAM" id="SignalP"/>
    </source>
</evidence>
<evidence type="ECO:0008006" key="4">
    <source>
        <dbReference type="Google" id="ProtNLM"/>
    </source>
</evidence>
<evidence type="ECO:0000313" key="2">
    <source>
        <dbReference type="EMBL" id="ACZ20390.1"/>
    </source>
</evidence>
<organism evidence="2 3">
    <name type="scientific">Sanguibacter keddieii (strain ATCC 51767 / DSM 10542 / NCFB 3025 / ST-74)</name>
    <dbReference type="NCBI Taxonomy" id="446469"/>
    <lineage>
        <taxon>Bacteria</taxon>
        <taxon>Bacillati</taxon>
        <taxon>Actinomycetota</taxon>
        <taxon>Actinomycetes</taxon>
        <taxon>Micrococcales</taxon>
        <taxon>Sanguibacteraceae</taxon>
        <taxon>Sanguibacter</taxon>
    </lineage>
</organism>
<keyword evidence="1" id="KW-0732">Signal</keyword>
<dbReference type="KEGG" id="ske:Sked_04240"/>
<keyword evidence="3" id="KW-1185">Reference proteome</keyword>